<dbReference type="InterPro" id="IPR026906">
    <property type="entry name" value="LRR_5"/>
</dbReference>
<evidence type="ECO:0000256" key="3">
    <source>
        <dbReference type="ARBA" id="ARBA00022737"/>
    </source>
</evidence>
<dbReference type="RefSeq" id="XP_031351562.1">
    <property type="nucleotide sequence ID" value="XM_031495702.1"/>
</dbReference>
<dbReference type="Gene3D" id="3.80.10.10">
    <property type="entry name" value="Ribonuclease Inhibitor"/>
    <property type="match status" value="1"/>
</dbReference>
<dbReference type="Pfam" id="PF13855">
    <property type="entry name" value="LRR_8"/>
    <property type="match status" value="1"/>
</dbReference>
<dbReference type="InterPro" id="IPR032675">
    <property type="entry name" value="LRR_dom_sf"/>
</dbReference>
<dbReference type="PANTHER" id="PTHR24373:SF275">
    <property type="entry name" value="TIR DOMAIN-CONTAINING PROTEIN"/>
    <property type="match status" value="1"/>
</dbReference>
<name>A0A1Y1MBS7_PHOPY</name>
<dbReference type="SMART" id="SM00369">
    <property type="entry name" value="LRR_TYP"/>
    <property type="match status" value="8"/>
</dbReference>
<keyword evidence="3" id="KW-0677">Repeat</keyword>
<dbReference type="PROSITE" id="PS51450">
    <property type="entry name" value="LRR"/>
    <property type="match status" value="1"/>
</dbReference>
<dbReference type="InterPro" id="IPR050328">
    <property type="entry name" value="Dev_Immune_Receptor"/>
</dbReference>
<dbReference type="Pfam" id="PF13306">
    <property type="entry name" value="LRR_5"/>
    <property type="match status" value="1"/>
</dbReference>
<dbReference type="OrthoDB" id="676979at2759"/>
<dbReference type="InterPro" id="IPR003591">
    <property type="entry name" value="Leu-rich_rpt_typical-subtyp"/>
</dbReference>
<evidence type="ECO:0000256" key="2">
    <source>
        <dbReference type="ARBA" id="ARBA00022729"/>
    </source>
</evidence>
<dbReference type="PANTHER" id="PTHR24373">
    <property type="entry name" value="SLIT RELATED LEUCINE-RICH REPEAT NEURONAL PROTEIN"/>
    <property type="match status" value="1"/>
</dbReference>
<feature type="chain" id="PRO_5012010857" evidence="4">
    <location>
        <begin position="19"/>
        <end position="332"/>
    </location>
</feature>
<feature type="signal peptide" evidence="4">
    <location>
        <begin position="1"/>
        <end position="18"/>
    </location>
</feature>
<reference evidence="5" key="1">
    <citation type="journal article" date="2016" name="Sci. Rep.">
        <title>Molecular characterization of firefly nuptial gifts: a multi-omics approach sheds light on postcopulatory sexual selection.</title>
        <authorList>
            <person name="Al-Wathiqui N."/>
            <person name="Fallon T.R."/>
            <person name="South A."/>
            <person name="Weng J.K."/>
            <person name="Lewis S.M."/>
        </authorList>
    </citation>
    <scope>NUCLEOTIDE SEQUENCE</scope>
</reference>
<dbReference type="InterPro" id="IPR001611">
    <property type="entry name" value="Leu-rich_rpt"/>
</dbReference>
<evidence type="ECO:0000313" key="5">
    <source>
        <dbReference type="EMBL" id="JAV81775.1"/>
    </source>
</evidence>
<dbReference type="SUPFAM" id="SSF52058">
    <property type="entry name" value="L domain-like"/>
    <property type="match status" value="1"/>
</dbReference>
<dbReference type="EMBL" id="GEZM01038118">
    <property type="protein sequence ID" value="JAV81775.1"/>
    <property type="molecule type" value="Transcribed_RNA"/>
</dbReference>
<dbReference type="GeneID" id="116176886"/>
<accession>A0A1Y1MBS7</accession>
<sequence length="332" mass="38497">MFILRIIYTYVFVICVKCCVQETFDGTHLIGLRDVILKDEILDYNYFKKVPRSKVIPIMKITGCITATEEFQDAIAIEIRNETVPTLYEGAVQNLLSLHSLHIISSKVNRIKPRAFYNLPTLTILKLEDNGIELIQAQVFNNLMIKRLVLTFNRISHIESNAFDDMPRLESVRLDHNRLITLMGEWFQNCPKVTLLSFKFNQIASVPENAFRNVRGTLERVYLSNNNVREIHHAAFRGLTKLTDLSLLHNNITSIDNSTFLYLNNLKMIDISETDITCLHDSLLYTLRSDVLLWIDNIPLSDVCKELLEQWAIDNRNYLTFYHSLRSAKKGR</sequence>
<keyword evidence="2 4" id="KW-0732">Signal</keyword>
<dbReference type="AlphaFoldDB" id="A0A1Y1MBS7"/>
<dbReference type="KEGG" id="ppyr:116176886"/>
<keyword evidence="1" id="KW-0433">Leucine-rich repeat</keyword>
<organism evidence="5">
    <name type="scientific">Photinus pyralis</name>
    <name type="common">Common eastern firefly</name>
    <name type="synonym">Lampyris pyralis</name>
    <dbReference type="NCBI Taxonomy" id="7054"/>
    <lineage>
        <taxon>Eukaryota</taxon>
        <taxon>Metazoa</taxon>
        <taxon>Ecdysozoa</taxon>
        <taxon>Arthropoda</taxon>
        <taxon>Hexapoda</taxon>
        <taxon>Insecta</taxon>
        <taxon>Pterygota</taxon>
        <taxon>Neoptera</taxon>
        <taxon>Endopterygota</taxon>
        <taxon>Coleoptera</taxon>
        <taxon>Polyphaga</taxon>
        <taxon>Elateriformia</taxon>
        <taxon>Elateroidea</taxon>
        <taxon>Lampyridae</taxon>
        <taxon>Lampyrinae</taxon>
        <taxon>Photinus</taxon>
    </lineage>
</organism>
<evidence type="ECO:0000256" key="1">
    <source>
        <dbReference type="ARBA" id="ARBA00022614"/>
    </source>
</evidence>
<protein>
    <submittedName>
        <fullName evidence="5">Uncharacterized protein</fullName>
    </submittedName>
</protein>
<evidence type="ECO:0000256" key="4">
    <source>
        <dbReference type="SAM" id="SignalP"/>
    </source>
</evidence>
<proteinExistence type="predicted"/>